<comment type="pathway">
    <text evidence="1 6">Carbohydrate degradation; pentose phosphate pathway; D-ribulose 5-phosphate from D-glucose 6-phosphate (oxidative stage): step 1/3.</text>
</comment>
<keyword evidence="2 6" id="KW-0313">Glucose metabolism</keyword>
<dbReference type="InterPro" id="IPR036291">
    <property type="entry name" value="NAD(P)-bd_dom_sf"/>
</dbReference>
<dbReference type="GO" id="GO:0009051">
    <property type="term" value="P:pentose-phosphate shunt, oxidative branch"/>
    <property type="evidence" value="ECO:0007669"/>
    <property type="project" value="TreeGrafter"/>
</dbReference>
<dbReference type="GO" id="GO:0004345">
    <property type="term" value="F:glucose-6-phosphate dehydrogenase activity"/>
    <property type="evidence" value="ECO:0007669"/>
    <property type="project" value="UniProtKB-UniRule"/>
</dbReference>
<keyword evidence="5 6" id="KW-0119">Carbohydrate metabolism</keyword>
<dbReference type="Gene3D" id="3.30.360.10">
    <property type="entry name" value="Dihydrodipicolinate Reductase, domain 2"/>
    <property type="match status" value="1"/>
</dbReference>
<feature type="binding site" evidence="6">
    <location>
        <position position="177"/>
    </location>
    <ligand>
        <name>substrate</name>
    </ligand>
</feature>
<feature type="domain" description="Glucose-6-phosphate dehydrogenase C-terminal" evidence="8">
    <location>
        <begin position="189"/>
        <end position="473"/>
    </location>
</feature>
<evidence type="ECO:0000256" key="6">
    <source>
        <dbReference type="HAMAP-Rule" id="MF_00966"/>
    </source>
</evidence>
<dbReference type="GO" id="GO:0050661">
    <property type="term" value="F:NADP binding"/>
    <property type="evidence" value="ECO:0007669"/>
    <property type="project" value="UniProtKB-UniRule"/>
</dbReference>
<dbReference type="Pfam" id="PF00479">
    <property type="entry name" value="G6PD_N"/>
    <property type="match status" value="1"/>
</dbReference>
<dbReference type="EMBL" id="JASOOE010000006">
    <property type="protein sequence ID" value="MDK7187119.1"/>
    <property type="molecule type" value="Genomic_DNA"/>
</dbReference>
<dbReference type="InterPro" id="IPR001282">
    <property type="entry name" value="G6P_DH"/>
</dbReference>
<dbReference type="PIRSF" id="PIRSF000110">
    <property type="entry name" value="G6PD"/>
    <property type="match status" value="1"/>
</dbReference>
<dbReference type="Pfam" id="PF02781">
    <property type="entry name" value="G6PD_C"/>
    <property type="match status" value="1"/>
</dbReference>
<feature type="domain" description="Glucose-6-phosphate dehydrogenase NAD-binding" evidence="7">
    <location>
        <begin position="10"/>
        <end position="185"/>
    </location>
</feature>
<comment type="caution">
    <text evidence="6">Lacks conserved residue(s) required for the propagation of feature annotation.</text>
</comment>
<dbReference type="PANTHER" id="PTHR23429">
    <property type="entry name" value="GLUCOSE-6-PHOSPHATE 1-DEHYDROGENASE G6PD"/>
    <property type="match status" value="1"/>
</dbReference>
<evidence type="ECO:0000313" key="10">
    <source>
        <dbReference type="Proteomes" id="UP001229251"/>
    </source>
</evidence>
<dbReference type="SUPFAM" id="SSF51735">
    <property type="entry name" value="NAD(P)-binding Rossmann-fold domains"/>
    <property type="match status" value="1"/>
</dbReference>
<reference evidence="9" key="1">
    <citation type="submission" date="2023-05" db="EMBL/GenBank/DDBJ databases">
        <title>Cataloging the Phylogenetic Diversity of Human Bladder Bacteria.</title>
        <authorList>
            <person name="Du J."/>
        </authorList>
    </citation>
    <scope>NUCLEOTIDE SEQUENCE</scope>
    <source>
        <strain evidence="9">UMB1231</strain>
    </source>
</reference>
<feature type="binding site" evidence="6">
    <location>
        <position position="181"/>
    </location>
    <ligand>
        <name>substrate</name>
    </ligand>
</feature>
<evidence type="ECO:0000256" key="4">
    <source>
        <dbReference type="ARBA" id="ARBA00023002"/>
    </source>
</evidence>
<evidence type="ECO:0000256" key="3">
    <source>
        <dbReference type="ARBA" id="ARBA00022857"/>
    </source>
</evidence>
<dbReference type="SUPFAM" id="SSF55347">
    <property type="entry name" value="Glyceraldehyde-3-phosphate dehydrogenase-like, C-terminal domain"/>
    <property type="match status" value="1"/>
</dbReference>
<dbReference type="RefSeq" id="WP_285065584.1">
    <property type="nucleotide sequence ID" value="NZ_JASOOE010000006.1"/>
</dbReference>
<dbReference type="PANTHER" id="PTHR23429:SF0">
    <property type="entry name" value="GLUCOSE-6-PHOSPHATE 1-DEHYDROGENASE"/>
    <property type="match status" value="1"/>
</dbReference>
<evidence type="ECO:0000256" key="2">
    <source>
        <dbReference type="ARBA" id="ARBA00022526"/>
    </source>
</evidence>
<proteinExistence type="inferred from homology"/>
<feature type="binding site" evidence="6">
    <location>
        <begin position="12"/>
        <end position="19"/>
    </location>
    <ligand>
        <name>NADP(+)</name>
        <dbReference type="ChEBI" id="CHEBI:58349"/>
    </ligand>
</feature>
<feature type="active site" description="Proton acceptor" evidence="6">
    <location>
        <position position="239"/>
    </location>
</feature>
<keyword evidence="3 6" id="KW-0521">NADP</keyword>
<dbReference type="PRINTS" id="PR00079">
    <property type="entry name" value="G6PDHDRGNASE"/>
</dbReference>
<protein>
    <recommendedName>
        <fullName evidence="6">Glucose-6-phosphate 1-dehydrogenase</fullName>
        <shortName evidence="6">G6PD</shortName>
        <ecNumber evidence="6">1.1.1.49</ecNumber>
    </recommendedName>
</protein>
<sequence>MINEGIIFTLFGASGDLAKRKLYPALYQLFLKNHLPDSFVLLGSARREWSNQHFREVIAESIHQARLDARQLSHFMKHCYYISHNASLKEDYLRLKTKLDELAHNYQAPNRIFYLSLAPELFPTISRYLKEEAIMSSNGFNRLVIEKPFGYNQASADQLQKQLCQSFEEEQIFRMDHYLGKSIVNQILPIRQDNPIFRQLWQPEWLDHIQISLNEDIGVAGRAGYYEQAGVARDMIQNHALQLLTLVTLSLDQSSMDSNTLRQRKIQILDHLKLADPPVDHVVRGQYCANSDLNLPSYRQEDQVDPQSQVETFLAFKAEIDLPEWQGVPIYIRSGKALSQKQTDIKLIFKNQHEALLPNFFQIKIAPDPHFNLQLNQQDSWSQHQWQPLNLEYRLKQDQLAQIPSDYEKLILDCIEGNLSSFAHALEVKYAWRFIDQIRQIFTKKELPLHSYPAASRGPVAAYQLLQKDHRHWIDD</sequence>
<feature type="binding site" evidence="6">
    <location>
        <position position="215"/>
    </location>
    <ligand>
        <name>substrate</name>
    </ligand>
</feature>
<dbReference type="GO" id="GO:0005829">
    <property type="term" value="C:cytosol"/>
    <property type="evidence" value="ECO:0007669"/>
    <property type="project" value="TreeGrafter"/>
</dbReference>
<accession>A0AAJ1Q5H6</accession>
<feature type="binding site" evidence="6">
    <location>
        <position position="341"/>
    </location>
    <ligand>
        <name>substrate</name>
    </ligand>
</feature>
<organism evidence="9 10">
    <name type="scientific">Facklamia hominis</name>
    <dbReference type="NCBI Taxonomy" id="178214"/>
    <lineage>
        <taxon>Bacteria</taxon>
        <taxon>Bacillati</taxon>
        <taxon>Bacillota</taxon>
        <taxon>Bacilli</taxon>
        <taxon>Lactobacillales</taxon>
        <taxon>Aerococcaceae</taxon>
        <taxon>Facklamia</taxon>
    </lineage>
</organism>
<feature type="binding site" evidence="6">
    <location>
        <position position="46"/>
    </location>
    <ligand>
        <name>NADP(+)</name>
        <dbReference type="ChEBI" id="CHEBI:58349"/>
    </ligand>
</feature>
<dbReference type="InterPro" id="IPR022675">
    <property type="entry name" value="G6P_DH_C"/>
</dbReference>
<feature type="binding site" evidence="6">
    <location>
        <position position="336"/>
    </location>
    <ligand>
        <name>substrate</name>
    </ligand>
</feature>
<gene>
    <name evidence="6 9" type="primary">zwf</name>
    <name evidence="9" type="ORF">QP433_03910</name>
</gene>
<evidence type="ECO:0000313" key="9">
    <source>
        <dbReference type="EMBL" id="MDK7187119.1"/>
    </source>
</evidence>
<evidence type="ECO:0000256" key="5">
    <source>
        <dbReference type="ARBA" id="ARBA00023277"/>
    </source>
</evidence>
<evidence type="ECO:0000259" key="8">
    <source>
        <dbReference type="Pfam" id="PF02781"/>
    </source>
</evidence>
<evidence type="ECO:0000259" key="7">
    <source>
        <dbReference type="Pfam" id="PF00479"/>
    </source>
</evidence>
<dbReference type="GO" id="GO:0006006">
    <property type="term" value="P:glucose metabolic process"/>
    <property type="evidence" value="ECO:0007669"/>
    <property type="project" value="UniProtKB-KW"/>
</dbReference>
<dbReference type="NCBIfam" id="TIGR00871">
    <property type="entry name" value="zwf"/>
    <property type="match status" value="1"/>
</dbReference>
<comment type="catalytic activity">
    <reaction evidence="6">
        <text>D-glucose 6-phosphate + NADP(+) = 6-phospho-D-glucono-1,5-lactone + NADPH + H(+)</text>
        <dbReference type="Rhea" id="RHEA:15841"/>
        <dbReference type="ChEBI" id="CHEBI:15378"/>
        <dbReference type="ChEBI" id="CHEBI:57783"/>
        <dbReference type="ChEBI" id="CHEBI:57955"/>
        <dbReference type="ChEBI" id="CHEBI:58349"/>
        <dbReference type="ChEBI" id="CHEBI:61548"/>
        <dbReference type="EC" id="1.1.1.49"/>
    </reaction>
</comment>
<comment type="caution">
    <text evidence="9">The sequence shown here is derived from an EMBL/GenBank/DDBJ whole genome shotgun (WGS) entry which is preliminary data.</text>
</comment>
<dbReference type="InterPro" id="IPR022674">
    <property type="entry name" value="G6P_DH_NAD-bd"/>
</dbReference>
<keyword evidence="4 6" id="KW-0560">Oxidoreductase</keyword>
<evidence type="ECO:0000256" key="1">
    <source>
        <dbReference type="ARBA" id="ARBA00004937"/>
    </source>
</evidence>
<dbReference type="HAMAP" id="MF_00966">
    <property type="entry name" value="G6PD"/>
    <property type="match status" value="1"/>
</dbReference>
<feature type="binding site" evidence="6">
    <location>
        <position position="234"/>
    </location>
    <ligand>
        <name>substrate</name>
    </ligand>
</feature>
<dbReference type="Gene3D" id="3.40.50.720">
    <property type="entry name" value="NAD(P)-binding Rossmann-like Domain"/>
    <property type="match status" value="1"/>
</dbReference>
<feature type="binding site" evidence="6">
    <location>
        <position position="147"/>
    </location>
    <ligand>
        <name>NADP(+)</name>
        <dbReference type="ChEBI" id="CHEBI:58349"/>
    </ligand>
</feature>
<dbReference type="Proteomes" id="UP001229251">
    <property type="component" value="Unassembled WGS sequence"/>
</dbReference>
<dbReference type="AlphaFoldDB" id="A0AAJ1Q5H6"/>
<comment type="function">
    <text evidence="6">Catalyzes the oxidation of glucose 6-phosphate to 6-phosphogluconolactone.</text>
</comment>
<comment type="similarity">
    <text evidence="6">Belongs to the glucose-6-phosphate dehydrogenase family.</text>
</comment>
<dbReference type="EC" id="1.1.1.49" evidence="6"/>
<name>A0AAJ1Q5H6_9LACT</name>